<dbReference type="Pfam" id="PF00201">
    <property type="entry name" value="UDPGT"/>
    <property type="match status" value="1"/>
</dbReference>
<evidence type="ECO:0000256" key="3">
    <source>
        <dbReference type="ARBA" id="ARBA00022679"/>
    </source>
</evidence>
<comment type="catalytic activity">
    <reaction evidence="4 6">
        <text>glucuronate acceptor + UDP-alpha-D-glucuronate = acceptor beta-D-glucuronoside + UDP + H(+)</text>
        <dbReference type="Rhea" id="RHEA:21032"/>
        <dbReference type="ChEBI" id="CHEBI:15378"/>
        <dbReference type="ChEBI" id="CHEBI:58052"/>
        <dbReference type="ChEBI" id="CHEBI:58223"/>
        <dbReference type="ChEBI" id="CHEBI:132367"/>
        <dbReference type="ChEBI" id="CHEBI:132368"/>
        <dbReference type="EC" id="2.4.1.17"/>
    </reaction>
</comment>
<keyword evidence="3 5" id="KW-0808">Transferase</keyword>
<dbReference type="WBParaSite" id="ALUE_0000035501-mRNA-1">
    <property type="protein sequence ID" value="ALUE_0000035501-mRNA-1"/>
    <property type="gene ID" value="ALUE_0000035501"/>
</dbReference>
<comment type="subcellular location">
    <subcellularLocation>
        <location evidence="6">Membrane</location>
        <topology evidence="6">Single-pass membrane protein</topology>
    </subcellularLocation>
</comment>
<reference evidence="8" key="1">
    <citation type="submission" date="2017-02" db="UniProtKB">
        <authorList>
            <consortium name="WormBaseParasite"/>
        </authorList>
    </citation>
    <scope>IDENTIFICATION</scope>
</reference>
<evidence type="ECO:0000256" key="2">
    <source>
        <dbReference type="ARBA" id="ARBA00022676"/>
    </source>
</evidence>
<dbReference type="SUPFAM" id="SSF53756">
    <property type="entry name" value="UDP-Glycosyltransferase/glycogen phosphorylase"/>
    <property type="match status" value="1"/>
</dbReference>
<dbReference type="EC" id="2.4.1.17" evidence="6"/>
<dbReference type="InterPro" id="IPR050271">
    <property type="entry name" value="UDP-glycosyltransferase"/>
</dbReference>
<organism evidence="7 8">
    <name type="scientific">Ascaris lumbricoides</name>
    <name type="common">Giant roundworm</name>
    <dbReference type="NCBI Taxonomy" id="6252"/>
    <lineage>
        <taxon>Eukaryota</taxon>
        <taxon>Metazoa</taxon>
        <taxon>Ecdysozoa</taxon>
        <taxon>Nematoda</taxon>
        <taxon>Chromadorea</taxon>
        <taxon>Rhabditida</taxon>
        <taxon>Spirurina</taxon>
        <taxon>Ascaridomorpha</taxon>
        <taxon>Ascaridoidea</taxon>
        <taxon>Ascarididae</taxon>
        <taxon>Ascaris</taxon>
    </lineage>
</organism>
<evidence type="ECO:0000313" key="8">
    <source>
        <dbReference type="WBParaSite" id="ALUE_0000035501-mRNA-1"/>
    </source>
</evidence>
<protein>
    <recommendedName>
        <fullName evidence="6">UDP-glucuronosyltransferase</fullName>
        <ecNumber evidence="6">2.4.1.17</ecNumber>
    </recommendedName>
</protein>
<dbReference type="AlphaFoldDB" id="A0A0M3HFR0"/>
<dbReference type="CDD" id="cd03784">
    <property type="entry name" value="GT1_Gtf-like"/>
    <property type="match status" value="1"/>
</dbReference>
<proteinExistence type="inferred from homology"/>
<name>A0A0M3HFR0_ASCLU</name>
<dbReference type="PANTHER" id="PTHR48043:SF145">
    <property type="entry name" value="FI06409P-RELATED"/>
    <property type="match status" value="1"/>
</dbReference>
<dbReference type="InterPro" id="IPR002213">
    <property type="entry name" value="UDP_glucos_trans"/>
</dbReference>
<keyword evidence="6" id="KW-1133">Transmembrane helix</keyword>
<dbReference type="InterPro" id="IPR035595">
    <property type="entry name" value="UDP_glycos_trans_CS"/>
</dbReference>
<keyword evidence="6" id="KW-0812">Transmembrane</keyword>
<evidence type="ECO:0000256" key="1">
    <source>
        <dbReference type="ARBA" id="ARBA00009995"/>
    </source>
</evidence>
<evidence type="ECO:0000256" key="5">
    <source>
        <dbReference type="RuleBase" id="RU003718"/>
    </source>
</evidence>
<feature type="transmembrane region" description="Helical" evidence="6">
    <location>
        <begin position="315"/>
        <end position="338"/>
    </location>
</feature>
<keyword evidence="6" id="KW-0472">Membrane</keyword>
<keyword evidence="7" id="KW-1185">Reference proteome</keyword>
<accession>A0A0M3HFR0</accession>
<evidence type="ECO:0000256" key="6">
    <source>
        <dbReference type="RuleBase" id="RU362059"/>
    </source>
</evidence>
<dbReference type="Gene3D" id="3.40.50.2000">
    <property type="entry name" value="Glycogen Phosphorylase B"/>
    <property type="match status" value="1"/>
</dbReference>
<evidence type="ECO:0000256" key="4">
    <source>
        <dbReference type="ARBA" id="ARBA00047475"/>
    </source>
</evidence>
<sequence>SFRAISLHSDIFSAFVDAPKLTYTERIRNVLTYLVSRNVVVKMSLERENELFRKYVDENFPDLKQLVRASPVLFVNTHPLIDIPRPISANIFYIGGIAMRQGKPLSKEFEKLIHSSRKGVVLFSLGSITDTTVMPAAMKKGILDAFHEFPDYTFIMKISVSDDDKALFAGYRNVHTFSWIDQINLLRHPSVVAFITHAGQNSVMESMFAGKPMICIPLFADQEYNTATVLNKGVGVYVNRKNVNEKTLGNALEKILRDTRFTKAAQRLKSKLEQYPWDPHGNFVRWIEYVAKFPEADIVLEGATIGFFKYFLLDILIPAFLILVVSIYVIGKLVHLLLRKLQNLLKTKVE</sequence>
<dbReference type="FunFam" id="3.40.50.2000:FF:000021">
    <property type="entry name" value="UDP-glucuronosyltransferase"/>
    <property type="match status" value="1"/>
</dbReference>
<dbReference type="PANTHER" id="PTHR48043">
    <property type="entry name" value="EG:EG0003.4 PROTEIN-RELATED"/>
    <property type="match status" value="1"/>
</dbReference>
<dbReference type="PROSITE" id="PS00375">
    <property type="entry name" value="UDPGT"/>
    <property type="match status" value="1"/>
</dbReference>
<evidence type="ECO:0000313" key="7">
    <source>
        <dbReference type="Proteomes" id="UP000036681"/>
    </source>
</evidence>
<dbReference type="Proteomes" id="UP000036681">
    <property type="component" value="Unplaced"/>
</dbReference>
<keyword evidence="2 5" id="KW-0328">Glycosyltransferase</keyword>
<dbReference type="GO" id="GO:0015020">
    <property type="term" value="F:glucuronosyltransferase activity"/>
    <property type="evidence" value="ECO:0007669"/>
    <property type="project" value="UniProtKB-EC"/>
</dbReference>
<dbReference type="GO" id="GO:0016020">
    <property type="term" value="C:membrane"/>
    <property type="evidence" value="ECO:0007669"/>
    <property type="project" value="UniProtKB-SubCell"/>
</dbReference>
<comment type="similarity">
    <text evidence="1 5">Belongs to the UDP-glycosyltransferase family.</text>
</comment>